<evidence type="ECO:0000313" key="2">
    <source>
        <dbReference type="Proteomes" id="UP000239724"/>
    </source>
</evidence>
<comment type="caution">
    <text evidence="1">The sequence shown here is derived from an EMBL/GenBank/DDBJ whole genome shotgun (WGS) entry which is preliminary data.</text>
</comment>
<gene>
    <name evidence="1" type="ORF">CCS01_29065</name>
</gene>
<evidence type="ECO:0000313" key="1">
    <source>
        <dbReference type="EMBL" id="PPQ26785.1"/>
    </source>
</evidence>
<name>A0A2S6MWP4_RHOGL</name>
<accession>A0A2S6MWP4</accession>
<dbReference type="Proteomes" id="UP000239724">
    <property type="component" value="Unassembled WGS sequence"/>
</dbReference>
<proteinExistence type="predicted"/>
<organism evidence="1 2">
    <name type="scientific">Rhodopila globiformis</name>
    <name type="common">Rhodopseudomonas globiformis</name>
    <dbReference type="NCBI Taxonomy" id="1071"/>
    <lineage>
        <taxon>Bacteria</taxon>
        <taxon>Pseudomonadati</taxon>
        <taxon>Pseudomonadota</taxon>
        <taxon>Alphaproteobacteria</taxon>
        <taxon>Acetobacterales</taxon>
        <taxon>Acetobacteraceae</taxon>
        <taxon>Rhodopila</taxon>
    </lineage>
</organism>
<reference evidence="1 2" key="1">
    <citation type="journal article" date="2018" name="Arch. Microbiol.">
        <title>New insights into the metabolic potential of the phototrophic purple bacterium Rhodopila globiformis DSM 161(T) from its draft genome sequence and evidence for a vanadium-dependent nitrogenase.</title>
        <authorList>
            <person name="Imhoff J.F."/>
            <person name="Rahn T."/>
            <person name="Kunzel S."/>
            <person name="Neulinger S.C."/>
        </authorList>
    </citation>
    <scope>NUCLEOTIDE SEQUENCE [LARGE SCALE GENOMIC DNA]</scope>
    <source>
        <strain evidence="1 2">DSM 161</strain>
    </source>
</reference>
<keyword evidence="2" id="KW-1185">Reference proteome</keyword>
<dbReference type="RefSeq" id="WP_104522332.1">
    <property type="nucleotide sequence ID" value="NZ_NHRY01000266.1"/>
</dbReference>
<dbReference type="AlphaFoldDB" id="A0A2S6MWP4"/>
<dbReference type="EMBL" id="NHRY01000266">
    <property type="protein sequence ID" value="PPQ26785.1"/>
    <property type="molecule type" value="Genomic_DNA"/>
</dbReference>
<protein>
    <submittedName>
        <fullName evidence="1">Uncharacterized protein</fullName>
    </submittedName>
</protein>
<sequence>MDRIKVLNETLWPKVPKDVIAEAEHAAKLDTVWIALQGNGHIVAMDGPGDPDVATGDVTFIAEVAPSQD</sequence>